<proteinExistence type="predicted"/>
<evidence type="ECO:0000259" key="1">
    <source>
        <dbReference type="PROSITE" id="PS50943"/>
    </source>
</evidence>
<reference evidence="2 3" key="1">
    <citation type="submission" date="2016-10" db="EMBL/GenBank/DDBJ databases">
        <authorList>
            <person name="Varghese N."/>
            <person name="Submissions S."/>
        </authorList>
    </citation>
    <scope>NUCLEOTIDE SEQUENCE [LARGE SCALE GENOMIC DNA]</scope>
    <source>
        <strain evidence="2 3">CGMCC 1.6501</strain>
    </source>
</reference>
<feature type="domain" description="HTH cro/C1-type" evidence="1">
    <location>
        <begin position="79"/>
        <end position="118"/>
    </location>
</feature>
<evidence type="ECO:0000313" key="3">
    <source>
        <dbReference type="Proteomes" id="UP000183090"/>
    </source>
</evidence>
<protein>
    <submittedName>
        <fullName evidence="2">DNA-binding transcriptional regulator, XRE family</fullName>
    </submittedName>
</protein>
<dbReference type="EMBL" id="FOTB01000006">
    <property type="protein sequence ID" value="SFK95333.1"/>
    <property type="molecule type" value="Genomic_DNA"/>
</dbReference>
<dbReference type="Proteomes" id="UP000183090">
    <property type="component" value="Unassembled WGS sequence"/>
</dbReference>
<organism evidence="2 3">
    <name type="scientific">Salinicoccus halodurans</name>
    <dbReference type="NCBI Taxonomy" id="407035"/>
    <lineage>
        <taxon>Bacteria</taxon>
        <taxon>Bacillati</taxon>
        <taxon>Bacillota</taxon>
        <taxon>Bacilli</taxon>
        <taxon>Bacillales</taxon>
        <taxon>Staphylococcaceae</taxon>
        <taxon>Salinicoccus</taxon>
    </lineage>
</organism>
<evidence type="ECO:0000313" key="2">
    <source>
        <dbReference type="EMBL" id="SFK95333.1"/>
    </source>
</evidence>
<dbReference type="PANTHER" id="PTHR37301">
    <property type="entry name" value="DNA-BINDING PROTEIN-RELATED"/>
    <property type="match status" value="1"/>
</dbReference>
<dbReference type="Pfam" id="PF13443">
    <property type="entry name" value="HTH_26"/>
    <property type="match status" value="1"/>
</dbReference>
<dbReference type="CDD" id="cd00093">
    <property type="entry name" value="HTH_XRE"/>
    <property type="match status" value="1"/>
</dbReference>
<keyword evidence="2" id="KW-0238">DNA-binding</keyword>
<comment type="caution">
    <text evidence="2">The sequence shown here is derived from an EMBL/GenBank/DDBJ whole genome shotgun (WGS) entry which is preliminary data.</text>
</comment>
<dbReference type="PROSITE" id="PS50943">
    <property type="entry name" value="HTH_CROC1"/>
    <property type="match status" value="1"/>
</dbReference>
<dbReference type="PANTHER" id="PTHR37301:SF1">
    <property type="entry name" value="DNA-BINDING PROTEIN"/>
    <property type="match status" value="1"/>
</dbReference>
<gene>
    <name evidence="2" type="ORF">SAMN05216235_2735</name>
</gene>
<dbReference type="GO" id="GO:0003677">
    <property type="term" value="F:DNA binding"/>
    <property type="evidence" value="ECO:0007669"/>
    <property type="project" value="UniProtKB-KW"/>
</dbReference>
<name>A0AA94KXQ0_9STAP</name>
<accession>A0AA94KXQ0</accession>
<dbReference type="SUPFAM" id="SSF47413">
    <property type="entry name" value="lambda repressor-like DNA-binding domains"/>
    <property type="match status" value="1"/>
</dbReference>
<dbReference type="InterPro" id="IPR001387">
    <property type="entry name" value="Cro/C1-type_HTH"/>
</dbReference>
<dbReference type="InterPro" id="IPR010982">
    <property type="entry name" value="Lambda_DNA-bd_dom_sf"/>
</dbReference>
<dbReference type="Gene3D" id="1.10.260.40">
    <property type="entry name" value="lambda repressor-like DNA-binding domains"/>
    <property type="match status" value="1"/>
</dbReference>
<dbReference type="RefSeq" id="WP_052749877.1">
    <property type="nucleotide sequence ID" value="NZ_CP011366.1"/>
</dbReference>
<dbReference type="AlphaFoldDB" id="A0AA94KXQ0"/>
<sequence>MQFEEGQEVMIDYVPGMMKATIKTVRDDACRVFVHRIGKEMLFDINHIYPVEPDFENMIESKLGELIHNRRTNIKEVHEATGLSRTTISNLVNGYASGIRFETLTKLSNHFNCEITDIINYEKEEEV</sequence>